<dbReference type="SUPFAM" id="SSF46894">
    <property type="entry name" value="C-terminal effector domain of the bipartite response regulators"/>
    <property type="match status" value="1"/>
</dbReference>
<dbReference type="PROSITE" id="PS00622">
    <property type="entry name" value="HTH_LUXR_1"/>
    <property type="match status" value="1"/>
</dbReference>
<keyword evidence="2" id="KW-0238">DNA-binding</keyword>
<dbReference type="Gene3D" id="1.10.10.10">
    <property type="entry name" value="Winged helix-like DNA-binding domain superfamily/Winged helix DNA-binding domain"/>
    <property type="match status" value="1"/>
</dbReference>
<dbReference type="AlphaFoldDB" id="A0A1N6MR48"/>
<dbReference type="Pfam" id="PF08448">
    <property type="entry name" value="PAS_4"/>
    <property type="match status" value="1"/>
</dbReference>
<dbReference type="PANTHER" id="PTHR44688:SF16">
    <property type="entry name" value="DNA-BINDING TRANSCRIPTIONAL ACTIVATOR DEVR_DOSR"/>
    <property type="match status" value="1"/>
</dbReference>
<dbReference type="GO" id="GO:0003677">
    <property type="term" value="F:DNA binding"/>
    <property type="evidence" value="ECO:0007669"/>
    <property type="project" value="UniProtKB-KW"/>
</dbReference>
<dbReference type="EMBL" id="FTLG01000016">
    <property type="protein sequence ID" value="SIP71300.1"/>
    <property type="molecule type" value="Genomic_DNA"/>
</dbReference>
<evidence type="ECO:0000259" key="4">
    <source>
        <dbReference type="PROSITE" id="PS50043"/>
    </source>
</evidence>
<dbReference type="PROSITE" id="PS50043">
    <property type="entry name" value="HTH_LUXR_2"/>
    <property type="match status" value="1"/>
</dbReference>
<dbReference type="PANTHER" id="PTHR44688">
    <property type="entry name" value="DNA-BINDING TRANSCRIPTIONAL ACTIVATOR DEVR_DOSR"/>
    <property type="match status" value="1"/>
</dbReference>
<accession>A0A1N6MR48</accession>
<dbReference type="InterPro" id="IPR013656">
    <property type="entry name" value="PAS_4"/>
</dbReference>
<evidence type="ECO:0000313" key="6">
    <source>
        <dbReference type="EMBL" id="SIP71300.1"/>
    </source>
</evidence>
<reference evidence="6" key="1">
    <citation type="submission" date="2016-12" db="EMBL/GenBank/DDBJ databases">
        <authorList>
            <person name="Song W.-J."/>
            <person name="Kurnit D.M."/>
        </authorList>
    </citation>
    <scope>NUCLEOTIDE SEQUENCE [LARGE SCALE GENOMIC DNA]</scope>
    <source>
        <strain evidence="6">HGB1681</strain>
    </source>
</reference>
<evidence type="ECO:0000256" key="3">
    <source>
        <dbReference type="ARBA" id="ARBA00023163"/>
    </source>
</evidence>
<dbReference type="Proteomes" id="UP000224871">
    <property type="component" value="Unassembled WGS sequence"/>
</dbReference>
<dbReference type="CDD" id="cd06170">
    <property type="entry name" value="LuxR_C_like"/>
    <property type="match status" value="1"/>
</dbReference>
<proteinExistence type="predicted"/>
<keyword evidence="8" id="KW-1185">Reference proteome</keyword>
<dbReference type="InterPro" id="IPR016032">
    <property type="entry name" value="Sig_transdc_resp-reg_C-effctor"/>
</dbReference>
<dbReference type="InterPro" id="IPR036388">
    <property type="entry name" value="WH-like_DNA-bd_sf"/>
</dbReference>
<reference evidence="5 8" key="3">
    <citation type="journal article" date="2017" name="Nat. Microbiol.">
        <title>Natural product diversity associated with the nematode symbionts Photorhabdus and Xenorhabdus.</title>
        <authorList>
            <person name="Tobias N.J."/>
            <person name="Wolff H."/>
            <person name="Djahanschiri B."/>
            <person name="Grundmann F."/>
            <person name="Kronenwerth M."/>
            <person name="Shi Y.M."/>
            <person name="Simonyi S."/>
            <person name="Grun P."/>
            <person name="Shapiro-Ilan D."/>
            <person name="Pidot S.J."/>
            <person name="Stinear T.P."/>
            <person name="Ebersberger I."/>
            <person name="Bode H.B."/>
        </authorList>
    </citation>
    <scope>NUCLEOTIDE SEQUENCE [LARGE SCALE GENOMIC DNA]</scope>
    <source>
        <strain evidence="5 8">DSM 16336</strain>
    </source>
</reference>
<dbReference type="EMBL" id="NIBU01000118">
    <property type="protein sequence ID" value="PHM27011.1"/>
    <property type="molecule type" value="Genomic_DNA"/>
</dbReference>
<dbReference type="InterPro" id="IPR000792">
    <property type="entry name" value="Tscrpt_reg_LuxR_C"/>
</dbReference>
<evidence type="ECO:0000313" key="7">
    <source>
        <dbReference type="Proteomes" id="UP000196435"/>
    </source>
</evidence>
<dbReference type="GO" id="GO:0006355">
    <property type="term" value="P:regulation of DNA-templated transcription"/>
    <property type="evidence" value="ECO:0007669"/>
    <property type="project" value="InterPro"/>
</dbReference>
<keyword evidence="1" id="KW-0805">Transcription regulation</keyword>
<evidence type="ECO:0000313" key="8">
    <source>
        <dbReference type="Proteomes" id="UP000224871"/>
    </source>
</evidence>
<evidence type="ECO:0000256" key="1">
    <source>
        <dbReference type="ARBA" id="ARBA00023015"/>
    </source>
</evidence>
<keyword evidence="3" id="KW-0804">Transcription</keyword>
<evidence type="ECO:0000313" key="5">
    <source>
        <dbReference type="EMBL" id="PHM27011.1"/>
    </source>
</evidence>
<dbReference type="Pfam" id="PF00196">
    <property type="entry name" value="GerE"/>
    <property type="match status" value="1"/>
</dbReference>
<dbReference type="PRINTS" id="PR00038">
    <property type="entry name" value="HTHLUXR"/>
</dbReference>
<evidence type="ECO:0000256" key="2">
    <source>
        <dbReference type="ARBA" id="ARBA00023125"/>
    </source>
</evidence>
<feature type="domain" description="HTH luxR-type" evidence="4">
    <location>
        <begin position="158"/>
        <end position="220"/>
    </location>
</feature>
<name>A0A1N6MR48_9GAMM</name>
<gene>
    <name evidence="5" type="ORF">Xinn_03995</name>
    <name evidence="6" type="ORF">XIS1_1120004</name>
</gene>
<sequence>MINGMISKRYHMNSSVENLIKPLIKFWEISNEPWGAKDHTSKFIYANKKYHELLALPKGYDVAGHFDGELPASTANFQQEFQQHDRKVEKLLDRVTSIEIHPFQNLPYLQPWYFDKYPLVDENGICRGTIFHGRPVDTMTLEKLNKLNMPASLVFTPPSAFFSKREWEVIFYILQGLSSNEIAERLLLSARTITNHIQNVYRKTGIKCKKDLVAYCYENNIANYIPESFFRESQSITFTK</sequence>
<reference evidence="7" key="2">
    <citation type="submission" date="2016-12" db="EMBL/GenBank/DDBJ databases">
        <authorList>
            <person name="Gaudriault S."/>
        </authorList>
    </citation>
    <scope>NUCLEOTIDE SEQUENCE [LARGE SCALE GENOMIC DNA]</scope>
    <source>
        <strain evidence="7">HGB1681 (deposited as PTA-6826 in the American Type Culture Collection)</strain>
    </source>
</reference>
<protein>
    <submittedName>
        <fullName evidence="6">Putative transcriptional regulator</fullName>
    </submittedName>
    <submittedName>
        <fullName evidence="5">Regulatory protein</fullName>
    </submittedName>
</protein>
<dbReference type="SMART" id="SM00421">
    <property type="entry name" value="HTH_LUXR"/>
    <property type="match status" value="1"/>
</dbReference>
<organism evidence="6 7">
    <name type="scientific">Xenorhabdus innexi</name>
    <dbReference type="NCBI Taxonomy" id="290109"/>
    <lineage>
        <taxon>Bacteria</taxon>
        <taxon>Pseudomonadati</taxon>
        <taxon>Pseudomonadota</taxon>
        <taxon>Gammaproteobacteria</taxon>
        <taxon>Enterobacterales</taxon>
        <taxon>Morganellaceae</taxon>
        <taxon>Xenorhabdus</taxon>
    </lineage>
</organism>
<dbReference type="Proteomes" id="UP000196435">
    <property type="component" value="Unassembled WGS sequence"/>
</dbReference>